<dbReference type="AlphaFoldDB" id="A0A0A0EMD3"/>
<keyword evidence="3" id="KW-1185">Reference proteome</keyword>
<dbReference type="EMBL" id="AVPS01000006">
    <property type="protein sequence ID" value="KGM51549.1"/>
    <property type="molecule type" value="Genomic_DNA"/>
</dbReference>
<keyword evidence="1" id="KW-0812">Transmembrane</keyword>
<dbReference type="Proteomes" id="UP000030017">
    <property type="component" value="Unassembled WGS sequence"/>
</dbReference>
<feature type="transmembrane region" description="Helical" evidence="1">
    <location>
        <begin position="125"/>
        <end position="143"/>
    </location>
</feature>
<dbReference type="OrthoDB" id="5955722at2"/>
<dbReference type="RefSeq" id="WP_036194241.1">
    <property type="nucleotide sequence ID" value="NZ_AVPS01000006.1"/>
</dbReference>
<dbReference type="STRING" id="1122185.N792_10525"/>
<evidence type="ECO:0000313" key="2">
    <source>
        <dbReference type="EMBL" id="KGM51549.1"/>
    </source>
</evidence>
<evidence type="ECO:0000256" key="1">
    <source>
        <dbReference type="SAM" id="Phobius"/>
    </source>
</evidence>
<organism evidence="2 3">
    <name type="scientific">Lysobacter concretionis Ko07 = DSM 16239</name>
    <dbReference type="NCBI Taxonomy" id="1122185"/>
    <lineage>
        <taxon>Bacteria</taxon>
        <taxon>Pseudomonadati</taxon>
        <taxon>Pseudomonadota</taxon>
        <taxon>Gammaproteobacteria</taxon>
        <taxon>Lysobacterales</taxon>
        <taxon>Lysobacteraceae</taxon>
        <taxon>Novilysobacter</taxon>
    </lineage>
</organism>
<reference evidence="2 3" key="1">
    <citation type="submission" date="2013-08" db="EMBL/GenBank/DDBJ databases">
        <title>Genome sequencing of Lysobacter.</title>
        <authorList>
            <person name="Zhang S."/>
            <person name="Wang G."/>
        </authorList>
    </citation>
    <scope>NUCLEOTIDE SEQUENCE [LARGE SCALE GENOMIC DNA]</scope>
    <source>
        <strain evidence="2 3">Ko07</strain>
    </source>
</reference>
<feature type="transmembrane region" description="Helical" evidence="1">
    <location>
        <begin position="86"/>
        <end position="105"/>
    </location>
</feature>
<sequence length="144" mass="15961">MASWYPLILLLHLSCAIVFIGAVAFEVLVLESLHGQFEPALMRRIEQAVMARARRFMPWVVGLLFLSGFALFDIRCDGFACVGSRFGWMLLAKVTLAFMVLAVFARTVLASARGGLDPCSVRHTHQIILALMAGIVVLAKLMFY</sequence>
<proteinExistence type="predicted"/>
<comment type="caution">
    <text evidence="2">The sequence shown here is derived from an EMBL/GenBank/DDBJ whole genome shotgun (WGS) entry which is preliminary data.</text>
</comment>
<protein>
    <submittedName>
        <fullName evidence="2">Membrane protein</fullName>
    </submittedName>
</protein>
<accession>A0A0A0EMD3</accession>
<dbReference type="PIRSF" id="PIRSF015875">
    <property type="entry name" value="UCP015875"/>
    <property type="match status" value="1"/>
</dbReference>
<keyword evidence="1" id="KW-1133">Transmembrane helix</keyword>
<evidence type="ECO:0000313" key="3">
    <source>
        <dbReference type="Proteomes" id="UP000030017"/>
    </source>
</evidence>
<feature type="transmembrane region" description="Helical" evidence="1">
    <location>
        <begin position="56"/>
        <end position="74"/>
    </location>
</feature>
<gene>
    <name evidence="2" type="ORF">N792_10525</name>
</gene>
<name>A0A0A0EMD3_9GAMM</name>
<dbReference type="eggNOG" id="COG3399">
    <property type="taxonomic scope" value="Bacteria"/>
</dbReference>
<keyword evidence="1" id="KW-0472">Membrane</keyword>
<dbReference type="InterPro" id="IPR007418">
    <property type="entry name" value="DUF474"/>
</dbReference>